<sequence>MNDGLGDCDPCPAHSTAQNTGSAICQCDAGYYRAEDETADYACTQPPSKPSRVTISRLDETSVLIEWEEPLMLGGRKELWYRYQCSECPTTTHARPSGDTFTELWYRYQCSECPVTTHARPSGDTFTVRRLELSGLKAGVTYTVLIFAENKVSKMVSTLGQYGVAEFTTRPLVPLIISGLRIEGVQENGVTIAWKPPSGALADSSREISYEVNRLILAEVPLVPLIVSGLRIEGVQENGVTIAWKPPSGALADSSREISYEIESSYNDTSTVVDTAHTYYTFESLKPLLMYTFKVRVIHDYRRGMWSDPLIYQPNRALSGNSMSGDAFTYNNSIADLHWSSPGPPLWVWILLVCAFLAIVLFIFLVCSRQNRSRKRMSDCDGLDSYKNGTFLIQ</sequence>
<dbReference type="InterPro" id="IPR036116">
    <property type="entry name" value="FN3_sf"/>
</dbReference>
<dbReference type="InterPro" id="IPR050449">
    <property type="entry name" value="Ephrin_rcpt_TKs"/>
</dbReference>
<dbReference type="InterPro" id="IPR013783">
    <property type="entry name" value="Ig-like_fold"/>
</dbReference>
<keyword evidence="2 8" id="KW-0812">Transmembrane</keyword>
<dbReference type="OrthoDB" id="4062651at2759"/>
<evidence type="ECO:0000256" key="8">
    <source>
        <dbReference type="SAM" id="Phobius"/>
    </source>
</evidence>
<keyword evidence="7" id="KW-0675">Receptor</keyword>
<evidence type="ECO:0000256" key="4">
    <source>
        <dbReference type="ARBA" id="ARBA00022840"/>
    </source>
</evidence>
<keyword evidence="6 8" id="KW-0472">Membrane</keyword>
<protein>
    <submittedName>
        <fullName evidence="12">Fibronectin type-III domain-containing protein</fullName>
    </submittedName>
</protein>
<dbReference type="AlphaFoldDB" id="A0A183EFE9"/>
<reference evidence="12" key="1">
    <citation type="submission" date="2016-06" db="UniProtKB">
        <authorList>
            <consortium name="WormBaseParasite"/>
        </authorList>
    </citation>
    <scope>IDENTIFICATION</scope>
</reference>
<dbReference type="Proteomes" id="UP000271098">
    <property type="component" value="Unassembled WGS sequence"/>
</dbReference>
<evidence type="ECO:0000256" key="3">
    <source>
        <dbReference type="ARBA" id="ARBA00022741"/>
    </source>
</evidence>
<dbReference type="PANTHER" id="PTHR46877">
    <property type="entry name" value="EPH RECEPTOR A5"/>
    <property type="match status" value="1"/>
</dbReference>
<evidence type="ECO:0000259" key="9">
    <source>
        <dbReference type="PROSITE" id="PS50853"/>
    </source>
</evidence>
<proteinExistence type="predicted"/>
<dbReference type="Pfam" id="PF00041">
    <property type="entry name" value="fn3"/>
    <property type="match status" value="2"/>
</dbReference>
<keyword evidence="3" id="KW-0547">Nucleotide-binding</keyword>
<keyword evidence="11" id="KW-1185">Reference proteome</keyword>
<dbReference type="Gene3D" id="2.10.50.10">
    <property type="entry name" value="Tumor Necrosis Factor Receptor, subunit A, domain 2"/>
    <property type="match status" value="1"/>
</dbReference>
<keyword evidence="4" id="KW-0067">ATP-binding</keyword>
<evidence type="ECO:0000256" key="6">
    <source>
        <dbReference type="ARBA" id="ARBA00023136"/>
    </source>
</evidence>
<evidence type="ECO:0000256" key="7">
    <source>
        <dbReference type="ARBA" id="ARBA00023170"/>
    </source>
</evidence>
<dbReference type="GO" id="GO:0005524">
    <property type="term" value="F:ATP binding"/>
    <property type="evidence" value="ECO:0007669"/>
    <property type="project" value="UniProtKB-KW"/>
</dbReference>
<comment type="subcellular location">
    <subcellularLocation>
        <location evidence="1">Membrane</location>
        <topology evidence="1">Single-pass membrane protein</topology>
    </subcellularLocation>
</comment>
<evidence type="ECO:0000256" key="2">
    <source>
        <dbReference type="ARBA" id="ARBA00022692"/>
    </source>
</evidence>
<keyword evidence="5 8" id="KW-1133">Transmembrane helix</keyword>
<evidence type="ECO:0000313" key="12">
    <source>
        <dbReference type="WBParaSite" id="GPUH_0001971501-mRNA-1"/>
    </source>
</evidence>
<evidence type="ECO:0000256" key="1">
    <source>
        <dbReference type="ARBA" id="ARBA00004167"/>
    </source>
</evidence>
<evidence type="ECO:0000313" key="10">
    <source>
        <dbReference type="EMBL" id="VDN34368.1"/>
    </source>
</evidence>
<gene>
    <name evidence="10" type="ORF">GPUH_LOCUS19690</name>
</gene>
<dbReference type="GO" id="GO:0030425">
    <property type="term" value="C:dendrite"/>
    <property type="evidence" value="ECO:0007669"/>
    <property type="project" value="TreeGrafter"/>
</dbReference>
<evidence type="ECO:0000256" key="5">
    <source>
        <dbReference type="ARBA" id="ARBA00022989"/>
    </source>
</evidence>
<dbReference type="GO" id="GO:0005005">
    <property type="term" value="F:transmembrane-ephrin receptor activity"/>
    <property type="evidence" value="ECO:0007669"/>
    <property type="project" value="TreeGrafter"/>
</dbReference>
<reference evidence="10 11" key="2">
    <citation type="submission" date="2018-11" db="EMBL/GenBank/DDBJ databases">
        <authorList>
            <consortium name="Pathogen Informatics"/>
        </authorList>
    </citation>
    <scope>NUCLEOTIDE SEQUENCE [LARGE SCALE GENOMIC DNA]</scope>
</reference>
<dbReference type="CDD" id="cd00063">
    <property type="entry name" value="FN3"/>
    <property type="match status" value="2"/>
</dbReference>
<feature type="transmembrane region" description="Helical" evidence="8">
    <location>
        <begin position="346"/>
        <end position="367"/>
    </location>
</feature>
<accession>A0A183EFE9</accession>
<dbReference type="PROSITE" id="PS50853">
    <property type="entry name" value="FN3"/>
    <property type="match status" value="2"/>
</dbReference>
<evidence type="ECO:0000313" key="11">
    <source>
        <dbReference type="Proteomes" id="UP000271098"/>
    </source>
</evidence>
<organism evidence="12">
    <name type="scientific">Gongylonema pulchrum</name>
    <dbReference type="NCBI Taxonomy" id="637853"/>
    <lineage>
        <taxon>Eukaryota</taxon>
        <taxon>Metazoa</taxon>
        <taxon>Ecdysozoa</taxon>
        <taxon>Nematoda</taxon>
        <taxon>Chromadorea</taxon>
        <taxon>Rhabditida</taxon>
        <taxon>Spirurina</taxon>
        <taxon>Spiruromorpha</taxon>
        <taxon>Spiruroidea</taxon>
        <taxon>Gongylonematidae</taxon>
        <taxon>Gongylonema</taxon>
    </lineage>
</organism>
<dbReference type="SMART" id="SM00060">
    <property type="entry name" value="FN3"/>
    <property type="match status" value="2"/>
</dbReference>
<dbReference type="PANTHER" id="PTHR46877:SF14">
    <property type="entry name" value="RECEPTOR PROTEIN-TYROSINE KINASE"/>
    <property type="match status" value="1"/>
</dbReference>
<dbReference type="InterPro" id="IPR003961">
    <property type="entry name" value="FN3_dom"/>
</dbReference>
<dbReference type="EMBL" id="UYRT01088972">
    <property type="protein sequence ID" value="VDN34368.1"/>
    <property type="molecule type" value="Genomic_DNA"/>
</dbReference>
<dbReference type="WBParaSite" id="GPUH_0001971501-mRNA-1">
    <property type="protein sequence ID" value="GPUH_0001971501-mRNA-1"/>
    <property type="gene ID" value="GPUH_0001971501"/>
</dbReference>
<feature type="domain" description="Fibronectin type-III" evidence="9">
    <location>
        <begin position="49"/>
        <end position="172"/>
    </location>
</feature>
<dbReference type="GO" id="GO:0005886">
    <property type="term" value="C:plasma membrane"/>
    <property type="evidence" value="ECO:0007669"/>
    <property type="project" value="TreeGrafter"/>
</dbReference>
<name>A0A183EFE9_9BILA</name>
<feature type="domain" description="Fibronectin type-III" evidence="9">
    <location>
        <begin position="226"/>
        <end position="317"/>
    </location>
</feature>
<dbReference type="Gene3D" id="2.60.40.10">
    <property type="entry name" value="Immunoglobulins"/>
    <property type="match status" value="2"/>
</dbReference>
<dbReference type="GO" id="GO:0007411">
    <property type="term" value="P:axon guidance"/>
    <property type="evidence" value="ECO:0007669"/>
    <property type="project" value="TreeGrafter"/>
</dbReference>
<dbReference type="SUPFAM" id="SSF49265">
    <property type="entry name" value="Fibronectin type III"/>
    <property type="match status" value="2"/>
</dbReference>